<dbReference type="InterPro" id="IPR000297">
    <property type="entry name" value="PPIase_PpiC"/>
</dbReference>
<accession>A0A3D8HID6</accession>
<evidence type="ECO:0000313" key="12">
    <source>
        <dbReference type="Proteomes" id="UP000629596"/>
    </source>
</evidence>
<dbReference type="PANTHER" id="PTHR47245">
    <property type="entry name" value="PEPTIDYLPROLYL ISOMERASE"/>
    <property type="match status" value="1"/>
</dbReference>
<comment type="caution">
    <text evidence="10">The sequence shown here is derived from an EMBL/GenBank/DDBJ whole genome shotgun (WGS) entry which is preliminary data.</text>
</comment>
<evidence type="ECO:0000256" key="3">
    <source>
        <dbReference type="ARBA" id="ARBA00022729"/>
    </source>
</evidence>
<dbReference type="EC" id="5.2.1.8" evidence="2"/>
<evidence type="ECO:0000256" key="2">
    <source>
        <dbReference type="ARBA" id="ARBA00013194"/>
    </source>
</evidence>
<evidence type="ECO:0000256" key="7">
    <source>
        <dbReference type="SAM" id="SignalP"/>
    </source>
</evidence>
<evidence type="ECO:0000256" key="6">
    <source>
        <dbReference type="PROSITE-ProRule" id="PRU00278"/>
    </source>
</evidence>
<evidence type="ECO:0000313" key="9">
    <source>
        <dbReference type="EMBL" id="MBC8600435.1"/>
    </source>
</evidence>
<dbReference type="PANTHER" id="PTHR47245:SF1">
    <property type="entry name" value="FOLDASE PROTEIN PRSA"/>
    <property type="match status" value="1"/>
</dbReference>
<dbReference type="Pfam" id="PF13616">
    <property type="entry name" value="Rotamase_3"/>
    <property type="match status" value="1"/>
</dbReference>
<evidence type="ECO:0000256" key="5">
    <source>
        <dbReference type="ARBA" id="ARBA00023235"/>
    </source>
</evidence>
<keyword evidence="12" id="KW-1185">Reference proteome</keyword>
<reference evidence="10 11" key="1">
    <citation type="submission" date="2018-07" db="EMBL/GenBank/DDBJ databases">
        <title>Parabacteroides acidifaciens nov. sp., isolated from human feces.</title>
        <authorList>
            <person name="Wang Y.J."/>
        </authorList>
    </citation>
    <scope>NUCLEOTIDE SEQUENCE [LARGE SCALE GENOMIC DNA]</scope>
    <source>
        <strain evidence="10 11">426-9</strain>
    </source>
</reference>
<dbReference type="Proteomes" id="UP000256321">
    <property type="component" value="Unassembled WGS sequence"/>
</dbReference>
<sequence>MIKGGLMKKLLVLSLVFACMTGHAQIPADSVVMTVAGKQIPLDEFIFIAQKNSEVNLSDQKSVNAYVELFKNFKLKVAEAEEQGLDKTKAFKDELDGYRAQLTSSYLSDKEGEEAAVHAVYDRYGEVLELSHILFRLPARTLSKDTVAVYQKAMQAYERIQKGEDFAAVGEELKEADKENVGYEYVHCLLPMQTVKAFENVAYSMPVGAISKPVRTTMGFHLIKIHSRKPNPGLVRVAHILIPFPADSVKQDEAEVLARAEEVYRKAKEGADFAELAKEYSSDTGSAKRGGELPAFGVGEMVEPFEAAAFALNTPGELSRPVKTRFGYHIIKLIEKKGMPTFDEKKKGWSRQMAQGERNFEYYGAFDERMKKEYGYKFYPEAYAELQALCNDYFPSDPAFYEKAKDMNKTLFHLNGTDFPQSEFAYYIQRCPFSTKSYAGDFMQEVYDLFIRDIVTTAERKNLTTKHPEFNLLMQEYRDGILLFDISNKEVWNKPMNEQAQAEAAWIERLNQKYPVTVNKKLLKKIDKKIKK</sequence>
<proteinExistence type="predicted"/>
<comment type="catalytic activity">
    <reaction evidence="1">
        <text>[protein]-peptidylproline (omega=180) = [protein]-peptidylproline (omega=0)</text>
        <dbReference type="Rhea" id="RHEA:16237"/>
        <dbReference type="Rhea" id="RHEA-COMP:10747"/>
        <dbReference type="Rhea" id="RHEA-COMP:10748"/>
        <dbReference type="ChEBI" id="CHEBI:83833"/>
        <dbReference type="ChEBI" id="CHEBI:83834"/>
        <dbReference type="EC" id="5.2.1.8"/>
    </reaction>
</comment>
<evidence type="ECO:0000256" key="1">
    <source>
        <dbReference type="ARBA" id="ARBA00000971"/>
    </source>
</evidence>
<dbReference type="InterPro" id="IPR046357">
    <property type="entry name" value="PPIase_dom_sf"/>
</dbReference>
<feature type="signal peptide" evidence="7">
    <location>
        <begin position="1"/>
        <end position="24"/>
    </location>
</feature>
<evidence type="ECO:0000259" key="8">
    <source>
        <dbReference type="PROSITE" id="PS50198"/>
    </source>
</evidence>
<keyword evidence="5 6" id="KW-0413">Isomerase</keyword>
<keyword evidence="3 7" id="KW-0732">Signal</keyword>
<dbReference type="PROSITE" id="PS50198">
    <property type="entry name" value="PPIC_PPIASE_2"/>
    <property type="match status" value="2"/>
</dbReference>
<dbReference type="AlphaFoldDB" id="A0A3D8HID6"/>
<name>A0A3D8HID6_9BACT</name>
<keyword evidence="4 6" id="KW-0697">Rotamase</keyword>
<feature type="domain" description="PpiC" evidence="8">
    <location>
        <begin position="232"/>
        <end position="335"/>
    </location>
</feature>
<feature type="chain" id="PRO_5017651056" description="peptidylprolyl isomerase" evidence="7">
    <location>
        <begin position="25"/>
        <end position="532"/>
    </location>
</feature>
<gene>
    <name evidence="10" type="ORF">DWU89_01750</name>
    <name evidence="9" type="ORF">H8784_01725</name>
</gene>
<dbReference type="EMBL" id="QREV01000003">
    <property type="protein sequence ID" value="RDU50739.1"/>
    <property type="molecule type" value="Genomic_DNA"/>
</dbReference>
<evidence type="ECO:0000313" key="11">
    <source>
        <dbReference type="Proteomes" id="UP000256321"/>
    </source>
</evidence>
<reference evidence="9 12" key="2">
    <citation type="submission" date="2020-08" db="EMBL/GenBank/DDBJ databases">
        <title>Genome public.</title>
        <authorList>
            <person name="Liu C."/>
            <person name="Sun Q."/>
        </authorList>
    </citation>
    <scope>NUCLEOTIDE SEQUENCE [LARGE SCALE GENOMIC DNA]</scope>
    <source>
        <strain evidence="9 12">426_9</strain>
    </source>
</reference>
<dbReference type="Gene3D" id="3.10.50.40">
    <property type="match status" value="2"/>
</dbReference>
<dbReference type="RefSeq" id="WP_115497978.1">
    <property type="nucleotide sequence ID" value="NZ_JACRTI010000003.1"/>
</dbReference>
<dbReference type="EMBL" id="JACRTI010000003">
    <property type="protein sequence ID" value="MBC8600435.1"/>
    <property type="molecule type" value="Genomic_DNA"/>
</dbReference>
<dbReference type="Proteomes" id="UP000629596">
    <property type="component" value="Unassembled WGS sequence"/>
</dbReference>
<organism evidence="10 11">
    <name type="scientific">Parabacteroides acidifaciens</name>
    <dbReference type="NCBI Taxonomy" id="2290935"/>
    <lineage>
        <taxon>Bacteria</taxon>
        <taxon>Pseudomonadati</taxon>
        <taxon>Bacteroidota</taxon>
        <taxon>Bacteroidia</taxon>
        <taxon>Bacteroidales</taxon>
        <taxon>Tannerellaceae</taxon>
        <taxon>Parabacteroides</taxon>
    </lineage>
</organism>
<evidence type="ECO:0000313" key="10">
    <source>
        <dbReference type="EMBL" id="RDU50739.1"/>
    </source>
</evidence>
<dbReference type="InterPro" id="IPR050245">
    <property type="entry name" value="PrsA_foldase"/>
</dbReference>
<dbReference type="GO" id="GO:0003755">
    <property type="term" value="F:peptidyl-prolyl cis-trans isomerase activity"/>
    <property type="evidence" value="ECO:0007669"/>
    <property type="project" value="UniProtKB-KW"/>
</dbReference>
<dbReference type="SUPFAM" id="SSF54534">
    <property type="entry name" value="FKBP-like"/>
    <property type="match status" value="2"/>
</dbReference>
<evidence type="ECO:0000256" key="4">
    <source>
        <dbReference type="ARBA" id="ARBA00023110"/>
    </source>
</evidence>
<feature type="domain" description="PpiC" evidence="8">
    <location>
        <begin position="125"/>
        <end position="227"/>
    </location>
</feature>
<protein>
    <recommendedName>
        <fullName evidence="2">peptidylprolyl isomerase</fullName>
        <ecNumber evidence="2">5.2.1.8</ecNumber>
    </recommendedName>
</protein>